<evidence type="ECO:0000313" key="7">
    <source>
        <dbReference type="Proteomes" id="UP000199474"/>
    </source>
</evidence>
<dbReference type="RefSeq" id="WP_090084354.1">
    <property type="nucleotide sequence ID" value="NZ_FOMR01000005.1"/>
</dbReference>
<protein>
    <submittedName>
        <fullName evidence="6">Creatinine amidohydrolase</fullName>
    </submittedName>
</protein>
<evidence type="ECO:0000256" key="1">
    <source>
        <dbReference type="ARBA" id="ARBA00001947"/>
    </source>
</evidence>
<dbReference type="PANTHER" id="PTHR35005">
    <property type="entry name" value="3-DEHYDRO-SCYLLO-INOSOSE HYDROLASE"/>
    <property type="match status" value="1"/>
</dbReference>
<gene>
    <name evidence="6" type="ORF">SAMN05216238_105146</name>
</gene>
<dbReference type="GO" id="GO:0046872">
    <property type="term" value="F:metal ion binding"/>
    <property type="evidence" value="ECO:0007669"/>
    <property type="project" value="UniProtKB-KW"/>
</dbReference>
<dbReference type="InterPro" id="IPR024087">
    <property type="entry name" value="Creatininase-like_sf"/>
</dbReference>
<dbReference type="Gene3D" id="3.40.50.10310">
    <property type="entry name" value="Creatininase"/>
    <property type="match status" value="1"/>
</dbReference>
<reference evidence="7" key="1">
    <citation type="submission" date="2016-10" db="EMBL/GenBank/DDBJ databases">
        <authorList>
            <person name="Varghese N."/>
            <person name="Submissions S."/>
        </authorList>
    </citation>
    <scope>NUCLEOTIDE SEQUENCE [LARGE SCALE GENOMIC DNA]</scope>
    <source>
        <strain evidence="7">DSM 22530</strain>
    </source>
</reference>
<dbReference type="Proteomes" id="UP000199474">
    <property type="component" value="Unassembled WGS sequence"/>
</dbReference>
<evidence type="ECO:0000256" key="2">
    <source>
        <dbReference type="ARBA" id="ARBA00022723"/>
    </source>
</evidence>
<evidence type="ECO:0000256" key="3">
    <source>
        <dbReference type="ARBA" id="ARBA00022801"/>
    </source>
</evidence>
<sequence length="267" mass="30054">MSNNKHALHLMTWKEVDQAFKNDPVVIVPLGSMEEHGPHSITGDYLAAVELAKRVAEQSGSYYIPPVPFGNSEYFRGYPGTISLSQETVLRILEEIFRSLTEHGVTKILVFNGHAGNSSAVDQVARKVKRESNIMIAAVNLWQWLSKDNKETIYQEEDPSGHGGEPLSSIMSYLYPEEMRMDLLEEWEMKDHWESFSVESFNKVSTETTSANLFFDMEEIAPEGIVGNPANASYERGEKIIDTLTTYGVELAQKIKASNMVQKKNNT</sequence>
<name>A0A1I1W0F4_9BACI</name>
<keyword evidence="7" id="KW-1185">Reference proteome</keyword>
<dbReference type="STRING" id="640948.SAMN05216238_105146"/>
<evidence type="ECO:0000256" key="4">
    <source>
        <dbReference type="ARBA" id="ARBA00022833"/>
    </source>
</evidence>
<dbReference type="OrthoDB" id="9801445at2"/>
<dbReference type="InterPro" id="IPR003785">
    <property type="entry name" value="Creatininase/forma_Hydrolase"/>
</dbReference>
<accession>A0A1I1W0F4</accession>
<keyword evidence="4" id="KW-0862">Zinc</keyword>
<comment type="cofactor">
    <cofactor evidence="1">
        <name>Zn(2+)</name>
        <dbReference type="ChEBI" id="CHEBI:29105"/>
    </cofactor>
</comment>
<dbReference type="SUPFAM" id="SSF102215">
    <property type="entry name" value="Creatininase"/>
    <property type="match status" value="1"/>
</dbReference>
<proteinExistence type="inferred from homology"/>
<organism evidence="6 7">
    <name type="scientific">Lentibacillus persicus</name>
    <dbReference type="NCBI Taxonomy" id="640948"/>
    <lineage>
        <taxon>Bacteria</taxon>
        <taxon>Bacillati</taxon>
        <taxon>Bacillota</taxon>
        <taxon>Bacilli</taxon>
        <taxon>Bacillales</taxon>
        <taxon>Bacillaceae</taxon>
        <taxon>Lentibacillus</taxon>
    </lineage>
</organism>
<keyword evidence="2" id="KW-0479">Metal-binding</keyword>
<comment type="similarity">
    <text evidence="5">Belongs to the creatininase superfamily.</text>
</comment>
<evidence type="ECO:0000313" key="6">
    <source>
        <dbReference type="EMBL" id="SFD88766.1"/>
    </source>
</evidence>
<dbReference type="Pfam" id="PF02633">
    <property type="entry name" value="Creatininase"/>
    <property type="match status" value="1"/>
</dbReference>
<evidence type="ECO:0000256" key="5">
    <source>
        <dbReference type="ARBA" id="ARBA00024029"/>
    </source>
</evidence>
<dbReference type="PANTHER" id="PTHR35005:SF1">
    <property type="entry name" value="2-AMINO-5-FORMYLAMINO-6-RIBOSYLAMINOPYRIMIDIN-4(3H)-ONE 5'-MONOPHOSPHATE DEFORMYLASE"/>
    <property type="match status" value="1"/>
</dbReference>
<dbReference type="EMBL" id="FOMR01000005">
    <property type="protein sequence ID" value="SFD88766.1"/>
    <property type="molecule type" value="Genomic_DNA"/>
</dbReference>
<dbReference type="GO" id="GO:0016811">
    <property type="term" value="F:hydrolase activity, acting on carbon-nitrogen (but not peptide) bonds, in linear amides"/>
    <property type="evidence" value="ECO:0007669"/>
    <property type="project" value="TreeGrafter"/>
</dbReference>
<dbReference type="GO" id="GO:0009231">
    <property type="term" value="P:riboflavin biosynthetic process"/>
    <property type="evidence" value="ECO:0007669"/>
    <property type="project" value="TreeGrafter"/>
</dbReference>
<dbReference type="AlphaFoldDB" id="A0A1I1W0F4"/>
<keyword evidence="3 6" id="KW-0378">Hydrolase</keyword>